<proteinExistence type="predicted"/>
<dbReference type="Proteomes" id="UP000243081">
    <property type="component" value="Unassembled WGS sequence"/>
</dbReference>
<organism evidence="1 2">
    <name type="scientific">Cordyceps confragosa</name>
    <name type="common">Lecanicillium lecanii</name>
    <dbReference type="NCBI Taxonomy" id="2714763"/>
    <lineage>
        <taxon>Eukaryota</taxon>
        <taxon>Fungi</taxon>
        <taxon>Dikarya</taxon>
        <taxon>Ascomycota</taxon>
        <taxon>Pezizomycotina</taxon>
        <taxon>Sordariomycetes</taxon>
        <taxon>Hypocreomycetidae</taxon>
        <taxon>Hypocreales</taxon>
        <taxon>Cordycipitaceae</taxon>
        <taxon>Akanthomyces</taxon>
    </lineage>
</organism>
<name>A0A179IGT7_CORDF</name>
<keyword evidence="2" id="KW-1185">Reference proteome</keyword>
<evidence type="ECO:0000313" key="2">
    <source>
        <dbReference type="Proteomes" id="UP000243081"/>
    </source>
</evidence>
<dbReference type="EMBL" id="LUKN01001499">
    <property type="protein sequence ID" value="OAR00841.1"/>
    <property type="molecule type" value="Genomic_DNA"/>
</dbReference>
<reference evidence="1 2" key="1">
    <citation type="submission" date="2016-03" db="EMBL/GenBank/DDBJ databases">
        <title>Fine-scale spatial genetic structure of a fungal parasite of coffee scale insects.</title>
        <authorList>
            <person name="Jackson D."/>
            <person name="Zemenick K.A."/>
            <person name="Malloure B."/>
            <person name="Quandt C.A."/>
            <person name="James T.Y."/>
        </authorList>
    </citation>
    <scope>NUCLEOTIDE SEQUENCE [LARGE SCALE GENOMIC DNA]</scope>
    <source>
        <strain evidence="1 2">UM487</strain>
    </source>
</reference>
<gene>
    <name evidence="1" type="ORF">LLEC1_06861</name>
</gene>
<comment type="caution">
    <text evidence="1">The sequence shown here is derived from an EMBL/GenBank/DDBJ whole genome shotgun (WGS) entry which is preliminary data.</text>
</comment>
<sequence>MPWGQKPSVSLQAELAKMAKLSAMESGLPILIRGAPVAAVLAGELFAKATDGRNRIEERLLGDNNVVMLGESRAHSTGRMAVQSNSHGHTGPQSHGARLLCMLCSGNKFVSLPRGTEDLQGSLPVFLGAVPIRQPLSAYGIFNHDSRLMRVERRVAKRSGAKIGREGP</sequence>
<dbReference type="OrthoDB" id="4458050at2759"/>
<evidence type="ECO:0000313" key="1">
    <source>
        <dbReference type="EMBL" id="OAR00841.1"/>
    </source>
</evidence>
<dbReference type="AlphaFoldDB" id="A0A179IGT7"/>
<accession>A0A179IGT7</accession>
<protein>
    <submittedName>
        <fullName evidence="1">Uncharacterized protein</fullName>
    </submittedName>
</protein>